<dbReference type="Pfam" id="PF22746">
    <property type="entry name" value="SHOCT-like_DUF2089-C"/>
    <property type="match status" value="1"/>
</dbReference>
<organism evidence="3 4">
    <name type="scientific">Jeotgalicoccus aerolatus</name>
    <dbReference type="NCBI Taxonomy" id="709510"/>
    <lineage>
        <taxon>Bacteria</taxon>
        <taxon>Bacillati</taxon>
        <taxon>Bacillota</taxon>
        <taxon>Bacilli</taxon>
        <taxon>Bacillales</taxon>
        <taxon>Staphylococcaceae</taxon>
        <taxon>Jeotgalicoccus</taxon>
    </lineage>
</organism>
<evidence type="ECO:0000313" key="3">
    <source>
        <dbReference type="EMBL" id="SDK48098.1"/>
    </source>
</evidence>
<protein>
    <recommendedName>
        <fullName evidence="5">DUF2089 family protein</fullName>
    </recommendedName>
</protein>
<reference evidence="4" key="1">
    <citation type="submission" date="2016-10" db="EMBL/GenBank/DDBJ databases">
        <authorList>
            <person name="Varghese N."/>
            <person name="Submissions S."/>
        </authorList>
    </citation>
    <scope>NUCLEOTIDE SEQUENCE [LARGE SCALE GENOMIC DNA]</scope>
    <source>
        <strain evidence="4">CGMCC 1.8911</strain>
    </source>
</reference>
<dbReference type="STRING" id="586411.SAMN05216187_10954"/>
<dbReference type="Proteomes" id="UP000242700">
    <property type="component" value="Unassembled WGS sequence"/>
</dbReference>
<accession>A0A1G9C8U6</accession>
<dbReference type="InterPro" id="IPR018658">
    <property type="entry name" value="DUF2089"/>
</dbReference>
<feature type="domain" description="DUF2089" evidence="1">
    <location>
        <begin position="13"/>
        <end position="58"/>
    </location>
</feature>
<dbReference type="SUPFAM" id="SSF88659">
    <property type="entry name" value="Sigma3 and sigma4 domains of RNA polymerase sigma factors"/>
    <property type="match status" value="1"/>
</dbReference>
<evidence type="ECO:0000259" key="2">
    <source>
        <dbReference type="Pfam" id="PF22746"/>
    </source>
</evidence>
<dbReference type="RefSeq" id="WP_092598694.1">
    <property type="nucleotide sequence ID" value="NZ_FNFI01000009.1"/>
</dbReference>
<feature type="domain" description="YvlB/LiaX N-terminal" evidence="2">
    <location>
        <begin position="66"/>
        <end position="96"/>
    </location>
</feature>
<dbReference type="InterPro" id="IPR053959">
    <property type="entry name" value="YvlB/LiaX_N"/>
</dbReference>
<dbReference type="OrthoDB" id="9797643at2"/>
<evidence type="ECO:0000313" key="4">
    <source>
        <dbReference type="Proteomes" id="UP000242700"/>
    </source>
</evidence>
<dbReference type="EMBL" id="FNFI01000009">
    <property type="protein sequence ID" value="SDK48098.1"/>
    <property type="molecule type" value="Genomic_DNA"/>
</dbReference>
<proteinExistence type="predicted"/>
<evidence type="ECO:0000259" key="1">
    <source>
        <dbReference type="Pfam" id="PF09862"/>
    </source>
</evidence>
<dbReference type="Pfam" id="PF09862">
    <property type="entry name" value="DUF2089"/>
    <property type="match status" value="1"/>
</dbReference>
<dbReference type="InterPro" id="IPR013324">
    <property type="entry name" value="RNA_pol_sigma_r3/r4-like"/>
</dbReference>
<dbReference type="AlphaFoldDB" id="A0A1G9C8U6"/>
<sequence>MNRDDVPEWILALDKESLEFIRKFILNSGSLKEISKIYGVSYPTVRTKLDKLIKKIELNSKKEDVEFVSMIKNLVIDERISLEVAKLIIEKYKSERVDT</sequence>
<gene>
    <name evidence="3" type="ORF">SAMN05216187_10954</name>
</gene>
<name>A0A1G9C8U6_9STAP</name>
<evidence type="ECO:0008006" key="5">
    <source>
        <dbReference type="Google" id="ProtNLM"/>
    </source>
</evidence>